<dbReference type="InterPro" id="IPR036390">
    <property type="entry name" value="WH_DNA-bd_sf"/>
</dbReference>
<gene>
    <name evidence="6" type="ORF">ACFPFW_11600</name>
</gene>
<dbReference type="EMBL" id="JBHSJF010000006">
    <property type="protein sequence ID" value="MFC5068654.1"/>
    <property type="molecule type" value="Genomic_DNA"/>
</dbReference>
<evidence type="ECO:0000256" key="1">
    <source>
        <dbReference type="ARBA" id="ARBA00009437"/>
    </source>
</evidence>
<dbReference type="Pfam" id="PF03466">
    <property type="entry name" value="LysR_substrate"/>
    <property type="match status" value="1"/>
</dbReference>
<dbReference type="InterPro" id="IPR005119">
    <property type="entry name" value="LysR_subst-bd"/>
</dbReference>
<proteinExistence type="inferred from homology"/>
<name>A0ABV9Z565_9HYPH</name>
<dbReference type="PANTHER" id="PTHR30346">
    <property type="entry name" value="TRANSCRIPTIONAL DUAL REGULATOR HCAR-RELATED"/>
    <property type="match status" value="1"/>
</dbReference>
<dbReference type="PRINTS" id="PR00039">
    <property type="entry name" value="HTHLYSR"/>
</dbReference>
<keyword evidence="3" id="KW-0238">DNA-binding</keyword>
<comment type="similarity">
    <text evidence="1">Belongs to the LysR transcriptional regulatory family.</text>
</comment>
<dbReference type="Pfam" id="PF00126">
    <property type="entry name" value="HTH_1"/>
    <property type="match status" value="1"/>
</dbReference>
<dbReference type="SUPFAM" id="SSF46785">
    <property type="entry name" value="Winged helix' DNA-binding domain"/>
    <property type="match status" value="1"/>
</dbReference>
<sequence length="311" mass="33837">MNISLRALRYVVATADCGNLTEAAKKLNVSQPSISAALAQVEAELGVQIFVRHHARGVTPTAAGNRIVNDARALLNHARDFATTAQSLGDEVRGEISVGCFWTIATHVMPRLLSTFAEKHPGISVSLDEGDQQHILETLMSGRTEMALAYRLAIPDEVQGELLAELPPYAILHADHPFAGRSEVHLSELVDEDFVMLDLPYSRDYFVGLFHARGIEPRIAFRSRAYELARGLVGHGRGYTITNLVPRTTYTHDGGRVAAVRIAGDPEPIQLMILSLKRQMQRPAVEAFATHLRSAFAAGGDALKPAFAKAG</sequence>
<evidence type="ECO:0000313" key="7">
    <source>
        <dbReference type="Proteomes" id="UP001595796"/>
    </source>
</evidence>
<evidence type="ECO:0000313" key="6">
    <source>
        <dbReference type="EMBL" id="MFC5068654.1"/>
    </source>
</evidence>
<dbReference type="SUPFAM" id="SSF53850">
    <property type="entry name" value="Periplasmic binding protein-like II"/>
    <property type="match status" value="1"/>
</dbReference>
<evidence type="ECO:0000256" key="2">
    <source>
        <dbReference type="ARBA" id="ARBA00023015"/>
    </source>
</evidence>
<protein>
    <submittedName>
        <fullName evidence="6">LysR substrate-binding domain-containing protein</fullName>
    </submittedName>
</protein>
<dbReference type="PANTHER" id="PTHR30346:SF0">
    <property type="entry name" value="HCA OPERON TRANSCRIPTIONAL ACTIVATOR HCAR"/>
    <property type="match status" value="1"/>
</dbReference>
<keyword evidence="7" id="KW-1185">Reference proteome</keyword>
<feature type="domain" description="HTH lysR-type" evidence="5">
    <location>
        <begin position="3"/>
        <end position="61"/>
    </location>
</feature>
<dbReference type="Gene3D" id="3.40.190.10">
    <property type="entry name" value="Periplasmic binding protein-like II"/>
    <property type="match status" value="2"/>
</dbReference>
<dbReference type="Proteomes" id="UP001595796">
    <property type="component" value="Unassembled WGS sequence"/>
</dbReference>
<evidence type="ECO:0000256" key="4">
    <source>
        <dbReference type="ARBA" id="ARBA00023163"/>
    </source>
</evidence>
<dbReference type="Gene3D" id="1.10.10.10">
    <property type="entry name" value="Winged helix-like DNA-binding domain superfamily/Winged helix DNA-binding domain"/>
    <property type="match status" value="1"/>
</dbReference>
<accession>A0ABV9Z565</accession>
<reference evidence="7" key="1">
    <citation type="journal article" date="2019" name="Int. J. Syst. Evol. Microbiol.">
        <title>The Global Catalogue of Microorganisms (GCM) 10K type strain sequencing project: providing services to taxonomists for standard genome sequencing and annotation.</title>
        <authorList>
            <consortium name="The Broad Institute Genomics Platform"/>
            <consortium name="The Broad Institute Genome Sequencing Center for Infectious Disease"/>
            <person name="Wu L."/>
            <person name="Ma J."/>
        </authorList>
    </citation>
    <scope>NUCLEOTIDE SEQUENCE [LARGE SCALE GENOMIC DNA]</scope>
    <source>
        <strain evidence="7">CGMCC 1.16444</strain>
    </source>
</reference>
<dbReference type="InterPro" id="IPR036388">
    <property type="entry name" value="WH-like_DNA-bd_sf"/>
</dbReference>
<keyword evidence="4" id="KW-0804">Transcription</keyword>
<evidence type="ECO:0000256" key="3">
    <source>
        <dbReference type="ARBA" id="ARBA00023125"/>
    </source>
</evidence>
<dbReference type="PROSITE" id="PS50931">
    <property type="entry name" value="HTH_LYSR"/>
    <property type="match status" value="1"/>
</dbReference>
<evidence type="ECO:0000259" key="5">
    <source>
        <dbReference type="PROSITE" id="PS50931"/>
    </source>
</evidence>
<keyword evidence="2" id="KW-0805">Transcription regulation</keyword>
<dbReference type="RefSeq" id="WP_114956146.1">
    <property type="nucleotide sequence ID" value="NZ_JBHSJF010000006.1"/>
</dbReference>
<organism evidence="6 7">
    <name type="scientific">Flaviflagellibacter deserti</name>
    <dbReference type="NCBI Taxonomy" id="2267266"/>
    <lineage>
        <taxon>Bacteria</taxon>
        <taxon>Pseudomonadati</taxon>
        <taxon>Pseudomonadota</taxon>
        <taxon>Alphaproteobacteria</taxon>
        <taxon>Hyphomicrobiales</taxon>
        <taxon>Flaviflagellibacter</taxon>
    </lineage>
</organism>
<dbReference type="InterPro" id="IPR000847">
    <property type="entry name" value="LysR_HTH_N"/>
</dbReference>
<comment type="caution">
    <text evidence="6">The sequence shown here is derived from an EMBL/GenBank/DDBJ whole genome shotgun (WGS) entry which is preliminary data.</text>
</comment>